<dbReference type="SUPFAM" id="SSF53383">
    <property type="entry name" value="PLP-dependent transferases"/>
    <property type="match status" value="1"/>
</dbReference>
<protein>
    <recommendedName>
        <fullName evidence="2">cysteine-S-conjugate beta-lyase</fullName>
        <ecNumber evidence="2">4.4.1.13</ecNumber>
    </recommendedName>
</protein>
<dbReference type="GO" id="GO:0008483">
    <property type="term" value="F:transaminase activity"/>
    <property type="evidence" value="ECO:0007669"/>
    <property type="project" value="UniProtKB-KW"/>
</dbReference>
<dbReference type="InterPro" id="IPR015421">
    <property type="entry name" value="PyrdxlP-dep_Trfase_major"/>
</dbReference>
<dbReference type="Gene3D" id="3.90.1150.10">
    <property type="entry name" value="Aspartate Aminotransferase, domain 1"/>
    <property type="match status" value="1"/>
</dbReference>
<accession>A0ABN3AWX7</accession>
<evidence type="ECO:0000313" key="7">
    <source>
        <dbReference type="EMBL" id="GAA2175960.1"/>
    </source>
</evidence>
<dbReference type="PANTHER" id="PTHR43525:SF2">
    <property type="entry name" value="CYSTATHIONINE BETA-LYASE-RELATED"/>
    <property type="match status" value="1"/>
</dbReference>
<keyword evidence="3" id="KW-0663">Pyridoxal phosphate</keyword>
<proteinExistence type="inferred from homology"/>
<comment type="cofactor">
    <cofactor evidence="1">
        <name>pyridoxal 5'-phosphate</name>
        <dbReference type="ChEBI" id="CHEBI:597326"/>
    </cofactor>
</comment>
<dbReference type="InterPro" id="IPR051798">
    <property type="entry name" value="Class-II_PLP-Dep_Aminotrans"/>
</dbReference>
<dbReference type="InterPro" id="IPR015424">
    <property type="entry name" value="PyrdxlP-dep_Trfase"/>
</dbReference>
<dbReference type="EC" id="4.4.1.13" evidence="2"/>
<comment type="caution">
    <text evidence="7">The sequence shown here is derived from an EMBL/GenBank/DDBJ whole genome shotgun (WGS) entry which is preliminary data.</text>
</comment>
<dbReference type="Pfam" id="PF00155">
    <property type="entry name" value="Aminotran_1_2"/>
    <property type="match status" value="1"/>
</dbReference>
<evidence type="ECO:0000256" key="2">
    <source>
        <dbReference type="ARBA" id="ARBA00012224"/>
    </source>
</evidence>
<dbReference type="InterPro" id="IPR004839">
    <property type="entry name" value="Aminotransferase_I/II_large"/>
</dbReference>
<evidence type="ECO:0000256" key="1">
    <source>
        <dbReference type="ARBA" id="ARBA00001933"/>
    </source>
</evidence>
<evidence type="ECO:0000313" key="8">
    <source>
        <dbReference type="Proteomes" id="UP001501599"/>
    </source>
</evidence>
<keyword evidence="7" id="KW-0808">Transferase</keyword>
<gene>
    <name evidence="7" type="ORF">GCM10009846_27890</name>
</gene>
<dbReference type="PANTHER" id="PTHR43525">
    <property type="entry name" value="PROTEIN MALY"/>
    <property type="match status" value="1"/>
</dbReference>
<evidence type="ECO:0000256" key="5">
    <source>
        <dbReference type="ARBA" id="ARBA00037974"/>
    </source>
</evidence>
<evidence type="ECO:0000256" key="4">
    <source>
        <dbReference type="ARBA" id="ARBA00023239"/>
    </source>
</evidence>
<dbReference type="CDD" id="cd00609">
    <property type="entry name" value="AAT_like"/>
    <property type="match status" value="1"/>
</dbReference>
<evidence type="ECO:0000256" key="3">
    <source>
        <dbReference type="ARBA" id="ARBA00022898"/>
    </source>
</evidence>
<dbReference type="Gene3D" id="3.40.640.10">
    <property type="entry name" value="Type I PLP-dependent aspartate aminotransferase-like (Major domain)"/>
    <property type="match status" value="1"/>
</dbReference>
<evidence type="ECO:0000259" key="6">
    <source>
        <dbReference type="Pfam" id="PF00155"/>
    </source>
</evidence>
<dbReference type="InterPro" id="IPR015422">
    <property type="entry name" value="PyrdxlP-dep_Trfase_small"/>
</dbReference>
<keyword evidence="8" id="KW-1185">Reference proteome</keyword>
<sequence length="387" mass="40798">MPELQATVDALTVQALRARGGEAWAAVPEHAIAAWVAEMSFPVAPVVRDALADLVDRGELGYVSAQRRRTYEEAVAGWYGREHGHRIDPDHVHAVGDVIEAYRKALASLPGGAHVVVPVPSYPPFLFVAAEEGRRVVTIPSSAEDGIDLDALDAALAPDALLVLCNPSNPFGRVSTRDELATIAEVVERRGARVLADEIHAPLVLDPQVAHVPYASVNAAAAAHSMTAFSASKAYNLPGLKSAALITANERDQRWWTTLGAIPSHGASIAGIVASTAALDDDGGWLADVRAYLLGNRDLVHATLREMPALRATPPAATYLQWVEHVEGSTGSPTAALAARGLVVTDGAAFGGFDHAFRLNFALPRPVLVRALAIVAETFSAASAVAR</sequence>
<feature type="domain" description="Aminotransferase class I/classII large" evidence="6">
    <location>
        <begin position="39"/>
        <end position="367"/>
    </location>
</feature>
<dbReference type="Proteomes" id="UP001501599">
    <property type="component" value="Unassembled WGS sequence"/>
</dbReference>
<reference evidence="7 8" key="1">
    <citation type="journal article" date="2019" name="Int. J. Syst. Evol. Microbiol.">
        <title>The Global Catalogue of Microorganisms (GCM) 10K type strain sequencing project: providing services to taxonomists for standard genome sequencing and annotation.</title>
        <authorList>
            <consortium name="The Broad Institute Genomics Platform"/>
            <consortium name="The Broad Institute Genome Sequencing Center for Infectious Disease"/>
            <person name="Wu L."/>
            <person name="Ma J."/>
        </authorList>
    </citation>
    <scope>NUCLEOTIDE SEQUENCE [LARGE SCALE GENOMIC DNA]</scope>
    <source>
        <strain evidence="7 8">JCM 16026</strain>
    </source>
</reference>
<name>A0ABN3AWX7_9MICO</name>
<dbReference type="RefSeq" id="WP_344344670.1">
    <property type="nucleotide sequence ID" value="NZ_BAAAQT010000008.1"/>
</dbReference>
<organism evidence="7 8">
    <name type="scientific">Agrococcus versicolor</name>
    <dbReference type="NCBI Taxonomy" id="501482"/>
    <lineage>
        <taxon>Bacteria</taxon>
        <taxon>Bacillati</taxon>
        <taxon>Actinomycetota</taxon>
        <taxon>Actinomycetes</taxon>
        <taxon>Micrococcales</taxon>
        <taxon>Microbacteriaceae</taxon>
        <taxon>Agrococcus</taxon>
    </lineage>
</organism>
<comment type="similarity">
    <text evidence="5">Belongs to the class-II pyridoxal-phosphate-dependent aminotransferase family. MalY/PatB cystathionine beta-lyase subfamily.</text>
</comment>
<keyword evidence="7" id="KW-0032">Aminotransferase</keyword>
<dbReference type="EMBL" id="BAAAQT010000008">
    <property type="protein sequence ID" value="GAA2175960.1"/>
    <property type="molecule type" value="Genomic_DNA"/>
</dbReference>
<keyword evidence="4" id="KW-0456">Lyase</keyword>